<dbReference type="SMART" id="SM00345">
    <property type="entry name" value="HTH_GNTR"/>
    <property type="match status" value="1"/>
</dbReference>
<dbReference type="AlphaFoldDB" id="A0A6A1R2Q6"/>
<dbReference type="InterPro" id="IPR011663">
    <property type="entry name" value="UTRA"/>
</dbReference>
<comment type="caution">
    <text evidence="6">The sequence shown here is derived from an EMBL/GenBank/DDBJ whole genome shotgun (WGS) entry which is preliminary data.</text>
</comment>
<dbReference type="PROSITE" id="PS50949">
    <property type="entry name" value="HTH_GNTR"/>
    <property type="match status" value="1"/>
</dbReference>
<dbReference type="InterPro" id="IPR036388">
    <property type="entry name" value="WH-like_DNA-bd_sf"/>
</dbReference>
<dbReference type="FunFam" id="1.10.10.10:FF:000079">
    <property type="entry name" value="GntR family transcriptional regulator"/>
    <property type="match status" value="1"/>
</dbReference>
<dbReference type="InterPro" id="IPR036390">
    <property type="entry name" value="WH_DNA-bd_sf"/>
</dbReference>
<name>A0A6A1R2Q6_9BURK</name>
<organism evidence="6">
    <name type="scientific">Comamonas kerstersii</name>
    <dbReference type="NCBI Taxonomy" id="225992"/>
    <lineage>
        <taxon>Bacteria</taxon>
        <taxon>Pseudomonadati</taxon>
        <taxon>Pseudomonadota</taxon>
        <taxon>Betaproteobacteria</taxon>
        <taxon>Burkholderiales</taxon>
        <taxon>Comamonadaceae</taxon>
        <taxon>Comamonas</taxon>
    </lineage>
</organism>
<dbReference type="EMBL" id="VZOT01000005">
    <property type="protein sequence ID" value="KAB0586644.1"/>
    <property type="molecule type" value="Genomic_DNA"/>
</dbReference>
<evidence type="ECO:0000256" key="2">
    <source>
        <dbReference type="ARBA" id="ARBA00023125"/>
    </source>
</evidence>
<dbReference type="InterPro" id="IPR050679">
    <property type="entry name" value="Bact_HTH_transcr_reg"/>
</dbReference>
<dbReference type="SMART" id="SM00866">
    <property type="entry name" value="UTRA"/>
    <property type="match status" value="1"/>
</dbReference>
<dbReference type="GO" id="GO:0003677">
    <property type="term" value="F:DNA binding"/>
    <property type="evidence" value="ECO:0007669"/>
    <property type="project" value="UniProtKB-UniRule"/>
</dbReference>
<dbReference type="Gene3D" id="3.40.1410.10">
    <property type="entry name" value="Chorismate lyase-like"/>
    <property type="match status" value="1"/>
</dbReference>
<protein>
    <recommendedName>
        <fullName evidence="4">Histidine utilization repressor</fullName>
    </recommendedName>
</protein>
<dbReference type="InterPro" id="IPR010248">
    <property type="entry name" value="His_ut_repres"/>
</dbReference>
<evidence type="ECO:0000313" key="6">
    <source>
        <dbReference type="EMBL" id="KAB0586644.1"/>
    </source>
</evidence>
<keyword evidence="1" id="KW-0805">Transcription regulation</keyword>
<dbReference type="Gene3D" id="1.10.10.10">
    <property type="entry name" value="Winged helix-like DNA-binding domain superfamily/Winged helix DNA-binding domain"/>
    <property type="match status" value="1"/>
</dbReference>
<dbReference type="PRINTS" id="PR00035">
    <property type="entry name" value="HTHGNTR"/>
</dbReference>
<dbReference type="SUPFAM" id="SSF46785">
    <property type="entry name" value="Winged helix' DNA-binding domain"/>
    <property type="match status" value="1"/>
</dbReference>
<dbReference type="PANTHER" id="PTHR44846">
    <property type="entry name" value="MANNOSYL-D-GLYCERATE TRANSPORT/METABOLISM SYSTEM REPRESSOR MNGR-RELATED"/>
    <property type="match status" value="1"/>
</dbReference>
<evidence type="ECO:0000256" key="3">
    <source>
        <dbReference type="ARBA" id="ARBA00023163"/>
    </source>
</evidence>
<keyword evidence="2" id="KW-0238">DNA-binding</keyword>
<dbReference type="InterPro" id="IPR028978">
    <property type="entry name" value="Chorismate_lyase_/UTRA_dom_sf"/>
</dbReference>
<evidence type="ECO:0000256" key="1">
    <source>
        <dbReference type="ARBA" id="ARBA00023015"/>
    </source>
</evidence>
<dbReference type="PANTHER" id="PTHR44846:SF16">
    <property type="entry name" value="TRANSCRIPTIONAL REGULATOR PHNF-RELATED"/>
    <property type="match status" value="1"/>
</dbReference>
<accession>A0A6A1R2Q6</accession>
<proteinExistence type="predicted"/>
<evidence type="ECO:0000256" key="4">
    <source>
        <dbReference type="NCBIfam" id="TIGR02018"/>
    </source>
</evidence>
<dbReference type="SUPFAM" id="SSF64288">
    <property type="entry name" value="Chorismate lyase-like"/>
    <property type="match status" value="1"/>
</dbReference>
<dbReference type="Pfam" id="PF00392">
    <property type="entry name" value="GntR"/>
    <property type="match status" value="1"/>
</dbReference>
<dbReference type="NCBIfam" id="TIGR02018">
    <property type="entry name" value="his_ut_repres"/>
    <property type="match status" value="1"/>
</dbReference>
<keyword evidence="3" id="KW-0804">Transcription</keyword>
<dbReference type="CDD" id="cd07377">
    <property type="entry name" value="WHTH_GntR"/>
    <property type="match status" value="1"/>
</dbReference>
<gene>
    <name evidence="6" type="primary">hutC</name>
    <name evidence="6" type="ORF">F7P80_09785</name>
</gene>
<dbReference type="GO" id="GO:0006547">
    <property type="term" value="P:L-histidine metabolic process"/>
    <property type="evidence" value="ECO:0007669"/>
    <property type="project" value="UniProtKB-UniRule"/>
</dbReference>
<dbReference type="InterPro" id="IPR000524">
    <property type="entry name" value="Tscrpt_reg_HTH_GntR"/>
</dbReference>
<reference evidence="6" key="1">
    <citation type="submission" date="2019-09" db="EMBL/GenBank/DDBJ databases">
        <title>Draft genome sequences of 48 bacterial type strains from the CCUG.</title>
        <authorList>
            <person name="Tunovic T."/>
            <person name="Pineiro-Iglesias B."/>
            <person name="Unosson C."/>
            <person name="Inganas E."/>
            <person name="Ohlen M."/>
            <person name="Cardew S."/>
            <person name="Jensie-Markopoulos S."/>
            <person name="Salva-Serra F."/>
            <person name="Jaen-Luchoro D."/>
            <person name="Karlsson R."/>
            <person name="Svensson-Stadler L."/>
            <person name="Chun J."/>
            <person name="Moore E."/>
        </authorList>
    </citation>
    <scope>NUCLEOTIDE SEQUENCE</scope>
    <source>
        <strain evidence="6">CCUG 15333</strain>
    </source>
</reference>
<evidence type="ECO:0000259" key="5">
    <source>
        <dbReference type="PROSITE" id="PS50949"/>
    </source>
</evidence>
<feature type="domain" description="HTH gntR-type" evidence="5">
    <location>
        <begin position="19"/>
        <end position="87"/>
    </location>
</feature>
<dbReference type="GO" id="GO:0045892">
    <property type="term" value="P:negative regulation of DNA-templated transcription"/>
    <property type="evidence" value="ECO:0007669"/>
    <property type="project" value="UniProtKB-UniRule"/>
</dbReference>
<dbReference type="Pfam" id="PF07702">
    <property type="entry name" value="UTRA"/>
    <property type="match status" value="1"/>
</dbReference>
<dbReference type="RefSeq" id="WP_151044390.1">
    <property type="nucleotide sequence ID" value="NZ_CATYED010000040.1"/>
</dbReference>
<sequence length="255" mass="28881">MRTGHTEPLHSTAAHEHPVALYQQIKSHVTQHIADGSWPAGARVPSEQTLVQQFGVARMTVNRALRELAEQGLIVRVPGVGSFVAENKPQSNLLRIANIAQEIAQRGHDHRFELIVMQRVAASPEVAAALELEVASSVFHLQGVHFENEVPVQLENRYVNPRMAPDFMAQDFTREQPSAYLVRNVQFDQMEHVVDAVLPTAEQARWLQMPPEQPCLVLTRRTWLRGTPVTWVQCVHPGMRYRLGSRFRTESVHEM</sequence>
<dbReference type="GO" id="GO:0003700">
    <property type="term" value="F:DNA-binding transcription factor activity"/>
    <property type="evidence" value="ECO:0007669"/>
    <property type="project" value="UniProtKB-UniRule"/>
</dbReference>